<comment type="caution">
    <text evidence="1">The sequence shown here is derived from an EMBL/GenBank/DDBJ whole genome shotgun (WGS) entry which is preliminary data.</text>
</comment>
<keyword evidence="2" id="KW-1185">Reference proteome</keyword>
<organism evidence="1 2">
    <name type="scientific">Naganishia cerealis</name>
    <dbReference type="NCBI Taxonomy" id="610337"/>
    <lineage>
        <taxon>Eukaryota</taxon>
        <taxon>Fungi</taxon>
        <taxon>Dikarya</taxon>
        <taxon>Basidiomycota</taxon>
        <taxon>Agaricomycotina</taxon>
        <taxon>Tremellomycetes</taxon>
        <taxon>Filobasidiales</taxon>
        <taxon>Filobasidiaceae</taxon>
        <taxon>Naganishia</taxon>
    </lineage>
</organism>
<reference evidence="1" key="1">
    <citation type="submission" date="2023-04" db="EMBL/GenBank/DDBJ databases">
        <title>Draft Genome sequencing of Naganishia species isolated from polar environments using Oxford Nanopore Technology.</title>
        <authorList>
            <person name="Leo P."/>
            <person name="Venkateswaran K."/>
        </authorList>
    </citation>
    <scope>NUCLEOTIDE SEQUENCE</scope>
    <source>
        <strain evidence="1">MNA-CCFEE 5261</strain>
    </source>
</reference>
<sequence>MTLEDKLTPPSTPPSVDSTAAKSRITPQVSEASGSYENGDIDLMDIAKKMYHDQFVSIQPEEYTQFLAAADAESEKIRDYYMDLFTWHSNLLTSTRMLCAKLHLKGESQEIDRILSSFTKSYIRQHPCNVFATQNFEKIYIVLYLIILLNTALHNHELANKSKISQTEYVRNTFLTFVQQDARNSKSLSIKQRIVIERELCEFYDDLVRHELHLKADLDPSQNPSTSQFQPLSRQLSGLSIWLTDTGRRSSYAAKRISTTPLLVSHYPSSTSLPSKSRVGFTRALASDLKVYSHLNGSRVSATSVRNRNSLDHLRTNNLNNLSNTTPLSMKRSSRASIMSRESTATLHDDTLVLLMESHLNQLDLDSDAPVQNVDEFNVDDYQDSYDLTLELQGSPYLKEGLLRLKIINNDQVDSTSSDVESSAASTMSTSGASRFFSFFRSSPAAPPPAQTGTHSLISKFVEDFVVVSKGELSLYSFDPKVIKKQQQKVKKFQKRSLMAGLENTPENDEVGDGNWLKNAACVGQYNLCDTHAQLEKSLSTGKVIWSLTFPKISKKPAKKFIFEAGTKEVALEFINSCNFWAAKITAVPTLEESVSLIEYGWTNLDHLIAKKDQFKRSKDIHKWEPLPKGVYLSSYVVDSNDSASHTGMMKQFVKTLAYHNSLKRLYAEFNLQKIKFMKNINSTGTNYNRVVGNFEAKIADYKFEMKKYKSYLIILAFGLQLRFDLEDQDHEEDELFNDSDVNLEGETVARDLEVVELELTKLVKFEIRRLFMNMKGISRIIPTYQSLRSITEMAELAGKDGSRSFPLVKSPKTFTLANYNDTESPVNQLLNTTGNSTTNTNEKDFVHSYSTNTIKEEEEETEDDHKLSIEMVKTAVVGKPQLVELGV</sequence>
<evidence type="ECO:0000313" key="2">
    <source>
        <dbReference type="Proteomes" id="UP001241377"/>
    </source>
</evidence>
<accession>A0ACC2V2Y3</accession>
<evidence type="ECO:0000313" key="1">
    <source>
        <dbReference type="EMBL" id="KAJ9093359.1"/>
    </source>
</evidence>
<proteinExistence type="predicted"/>
<protein>
    <submittedName>
        <fullName evidence="1">Uncharacterized protein</fullName>
    </submittedName>
</protein>
<dbReference type="EMBL" id="JASBWR010000124">
    <property type="protein sequence ID" value="KAJ9093359.1"/>
    <property type="molecule type" value="Genomic_DNA"/>
</dbReference>
<name>A0ACC2V2Y3_9TREE</name>
<dbReference type="Proteomes" id="UP001241377">
    <property type="component" value="Unassembled WGS sequence"/>
</dbReference>
<gene>
    <name evidence="1" type="ORF">QFC19_008377</name>
</gene>